<sequence length="1210" mass="134899">MSCRSGVPADRGGSAIEDLVVPRVVTPSRTTVIGYEQWTEGLDASNMCLALDEFFRRKTIREIAAENGLNTKLFVTAYRSFREYCLSEKGGVEPALLVLFHDIIKEGHDVDRLFPYFLAHARKVFPHLEAMDDLRMISDLTQPHNWYPDARTVQRKVIFHAGPTNSGKTYHALERFGEAKSGVYCGPLKLLAAEVFKRSNELGIKCDLVTGEERRYAVDNFHPSAHLSSTVEMLSTQMRVEVHLCGESAAIEIVKKLLDPIGEHVEVRYYERKTPLTIANQGLGSLDHLEYVNYYVKRAAVFSELSLKVQSGDCIVCFSRKAIYNVTKSLEKLGVKPAVIYGDLPPGTKLAQAAKFNDPNDPCNVLVATDAIGMGLNLNIRRIIFSGCTRQGELLPNYSALQIAGRAGRFGTTYSDGIATTLRNEDIGTLKDILSQPVEPIETVGIAPTFEQIETFSFHLPQASFVHLLDLFVSVCSISDQFFICTVEQMRTLADLIDYIPLPLKVRYTFCISPINVESKLTAAAFVKMIYEVLDTYLWLSLRFPDMLPDELAVREACKQLDAILQESVENILEILENSAMGDARKIRMNTDEEIPGSCIIEGALDNTMPVGEAVKTREEELNMVKSNYTGAEVVVVDVINQLLDRVQIESAAFRSTTDGRHVEEGLNREIEAKMEVETNAFVEGRLSTTLITPDAVCRKETPIEQPSSSRGEPEKKAIMESILAKLENTAVKLNRRERRALQRELEAAQGIERTFPVSIQQQTSVDAWSISSIPSEGFDVDHNIIMPKDSGRGGSSCKRPATVVSGNHEATSKVLKIQEPPLALVIRKSAFKFDNVAMHPHDSVKRDFCCARLGYVSTSFPANNFLKLCRFSPSGSSVATTSADNSARIFELSQKHMFSLAVKIPLGDPIYDTTWLCGNNEKQYLATTAKHHPIHLWSEDGTRFSSYRGINHLDELTAAYSVAFSNDGAQLYGGYDACIRIWDTSRPGRQHTSIKTWEKRTGGQKSVVSCIVMNKSFAGVYAAATYDGSVGFYSDRTNSLECMFSTETVGITDMHYSSDGQRLFVAPRKSDEILCYDMRMPGTLIFKMLRPFTTNQRACFDLDSADSYLFSGTSDGQFVVFDLNSNAIEKLPFFSRKVADCSVPCVSVHDAKIPMIALGTGERVFPTPKLTTISEDSSDSSDSEEERLSYRRRRRDSELSNSLQLWRFL</sequence>
<dbReference type="InterPro" id="IPR015943">
    <property type="entry name" value="WD40/YVTN_repeat-like_dom_sf"/>
</dbReference>
<accession>A0ABR1C1Q7</accession>
<dbReference type="Pfam" id="PF12513">
    <property type="entry name" value="SUV3_C"/>
    <property type="match status" value="1"/>
</dbReference>
<dbReference type="PANTHER" id="PTHR13211">
    <property type="entry name" value="TELOMERASE CAJAL BODY PROTEIN 1"/>
    <property type="match status" value="1"/>
</dbReference>
<evidence type="ECO:0000256" key="2">
    <source>
        <dbReference type="ARBA" id="ARBA00038279"/>
    </source>
</evidence>
<evidence type="ECO:0000256" key="3">
    <source>
        <dbReference type="ARBA" id="ARBA00041558"/>
    </source>
</evidence>
<dbReference type="Pfam" id="PF18147">
    <property type="entry name" value="Suv3_C_1"/>
    <property type="match status" value="1"/>
</dbReference>
<dbReference type="InterPro" id="IPR041082">
    <property type="entry name" value="Suv3_C_1"/>
</dbReference>
<dbReference type="Proteomes" id="UP001303046">
    <property type="component" value="Unassembled WGS sequence"/>
</dbReference>
<keyword evidence="8" id="KW-1185">Reference proteome</keyword>
<dbReference type="InterPro" id="IPR036322">
    <property type="entry name" value="WD40_repeat_dom_sf"/>
</dbReference>
<dbReference type="Gene3D" id="1.20.272.40">
    <property type="match status" value="1"/>
</dbReference>
<dbReference type="InterPro" id="IPR022192">
    <property type="entry name" value="SUV3_C"/>
</dbReference>
<dbReference type="Pfam" id="PF00400">
    <property type="entry name" value="WD40"/>
    <property type="match status" value="1"/>
</dbReference>
<dbReference type="EMBL" id="JAVFWL010000002">
    <property type="protein sequence ID" value="KAK6732085.1"/>
    <property type="molecule type" value="Genomic_DNA"/>
</dbReference>
<comment type="similarity">
    <text evidence="2">Belongs to the TCAB1 family.</text>
</comment>
<dbReference type="Gene3D" id="1.20.58.1080">
    <property type="match status" value="1"/>
</dbReference>
<dbReference type="CDD" id="cd18805">
    <property type="entry name" value="SF2_C_suv3"/>
    <property type="match status" value="1"/>
</dbReference>
<evidence type="ECO:0000313" key="7">
    <source>
        <dbReference type="EMBL" id="KAK6732085.1"/>
    </source>
</evidence>
<dbReference type="PANTHER" id="PTHR13211:SF0">
    <property type="entry name" value="TELOMERASE CAJAL BODY PROTEIN 1"/>
    <property type="match status" value="1"/>
</dbReference>
<dbReference type="InterPro" id="IPR027417">
    <property type="entry name" value="P-loop_NTPase"/>
</dbReference>
<dbReference type="InterPro" id="IPR051150">
    <property type="entry name" value="SWT21/TCAB1_mRNA_Telomere"/>
</dbReference>
<dbReference type="Gene3D" id="1.10.1740.140">
    <property type="match status" value="1"/>
</dbReference>
<feature type="domain" description="Helicase C-terminal" evidence="6">
    <location>
        <begin position="301"/>
        <end position="457"/>
    </location>
</feature>
<dbReference type="SUPFAM" id="SSF50978">
    <property type="entry name" value="WD40 repeat-like"/>
    <property type="match status" value="1"/>
</dbReference>
<keyword evidence="4" id="KW-0175">Coiled coil</keyword>
<reference evidence="7 8" key="1">
    <citation type="submission" date="2023-08" db="EMBL/GenBank/DDBJ databases">
        <title>A Necator americanus chromosomal reference genome.</title>
        <authorList>
            <person name="Ilik V."/>
            <person name="Petrzelkova K.J."/>
            <person name="Pardy F."/>
            <person name="Fuh T."/>
            <person name="Niatou-Singa F.S."/>
            <person name="Gouil Q."/>
            <person name="Baker L."/>
            <person name="Ritchie M.E."/>
            <person name="Jex A.R."/>
            <person name="Gazzola D."/>
            <person name="Li H."/>
            <person name="Toshio Fujiwara R."/>
            <person name="Zhan B."/>
            <person name="Aroian R.V."/>
            <person name="Pafco B."/>
            <person name="Schwarz E.M."/>
        </authorList>
    </citation>
    <scope>NUCLEOTIDE SEQUENCE [LARGE SCALE GENOMIC DNA]</scope>
    <source>
        <strain evidence="7 8">Aroian</strain>
        <tissue evidence="7">Whole animal</tissue>
    </source>
</reference>
<feature type="compositionally biased region" description="Acidic residues" evidence="5">
    <location>
        <begin position="1177"/>
        <end position="1186"/>
    </location>
</feature>
<organism evidence="7 8">
    <name type="scientific">Necator americanus</name>
    <name type="common">Human hookworm</name>
    <dbReference type="NCBI Taxonomy" id="51031"/>
    <lineage>
        <taxon>Eukaryota</taxon>
        <taxon>Metazoa</taxon>
        <taxon>Ecdysozoa</taxon>
        <taxon>Nematoda</taxon>
        <taxon>Chromadorea</taxon>
        <taxon>Rhabditida</taxon>
        <taxon>Rhabditina</taxon>
        <taxon>Rhabditomorpha</taxon>
        <taxon>Strongyloidea</taxon>
        <taxon>Ancylostomatidae</taxon>
        <taxon>Bunostominae</taxon>
        <taxon>Necator</taxon>
    </lineage>
</organism>
<evidence type="ECO:0000256" key="5">
    <source>
        <dbReference type="SAM" id="MobiDB-lite"/>
    </source>
</evidence>
<evidence type="ECO:0000256" key="1">
    <source>
        <dbReference type="ARBA" id="ARBA00008708"/>
    </source>
</evidence>
<dbReference type="Pfam" id="PF22527">
    <property type="entry name" value="DEXQc_Suv3"/>
    <property type="match status" value="1"/>
</dbReference>
<dbReference type="SMART" id="SM00490">
    <property type="entry name" value="HELICc"/>
    <property type="match status" value="1"/>
</dbReference>
<feature type="coiled-coil region" evidence="4">
    <location>
        <begin position="717"/>
        <end position="744"/>
    </location>
</feature>
<gene>
    <name evidence="7" type="primary">Necator_chrII.g4245</name>
    <name evidence="7" type="ORF">RB195_016453</name>
</gene>
<dbReference type="Pfam" id="PF00271">
    <property type="entry name" value="Helicase_C"/>
    <property type="match status" value="1"/>
</dbReference>
<protein>
    <recommendedName>
        <fullName evidence="3">WD repeat-containing protein 79</fullName>
    </recommendedName>
</protein>
<dbReference type="InterPro" id="IPR055206">
    <property type="entry name" value="DEXQc_SUV3"/>
</dbReference>
<evidence type="ECO:0000313" key="8">
    <source>
        <dbReference type="Proteomes" id="UP001303046"/>
    </source>
</evidence>
<comment type="similarity">
    <text evidence="1">Belongs to the helicase family.</text>
</comment>
<comment type="caution">
    <text evidence="7">The sequence shown here is derived from an EMBL/GenBank/DDBJ whole genome shotgun (WGS) entry which is preliminary data.</text>
</comment>
<dbReference type="SUPFAM" id="SSF52540">
    <property type="entry name" value="P-loop containing nucleoside triphosphate hydrolases"/>
    <property type="match status" value="2"/>
</dbReference>
<feature type="region of interest" description="Disordered" evidence="5">
    <location>
        <begin position="1171"/>
        <end position="1198"/>
    </location>
</feature>
<dbReference type="InterPro" id="IPR041453">
    <property type="entry name" value="Suv3_N"/>
</dbReference>
<dbReference type="Gene3D" id="2.130.10.10">
    <property type="entry name" value="YVTN repeat-like/Quinoprotein amine dehydrogenase"/>
    <property type="match status" value="1"/>
</dbReference>
<dbReference type="Gene3D" id="3.40.50.300">
    <property type="entry name" value="P-loop containing nucleotide triphosphate hydrolases"/>
    <property type="match status" value="2"/>
</dbReference>
<dbReference type="SMART" id="SM00320">
    <property type="entry name" value="WD40"/>
    <property type="match status" value="5"/>
</dbReference>
<proteinExistence type="inferred from homology"/>
<name>A0ABR1C1Q7_NECAM</name>
<evidence type="ECO:0000259" key="6">
    <source>
        <dbReference type="PROSITE" id="PS51194"/>
    </source>
</evidence>
<dbReference type="InterPro" id="IPR001650">
    <property type="entry name" value="Helicase_C-like"/>
</dbReference>
<dbReference type="PROSITE" id="PS51194">
    <property type="entry name" value="HELICASE_CTER"/>
    <property type="match status" value="1"/>
</dbReference>
<dbReference type="Pfam" id="PF18114">
    <property type="entry name" value="Suv3_N"/>
    <property type="match status" value="1"/>
</dbReference>
<evidence type="ECO:0000256" key="4">
    <source>
        <dbReference type="SAM" id="Coils"/>
    </source>
</evidence>
<dbReference type="InterPro" id="IPR001680">
    <property type="entry name" value="WD40_rpt"/>
</dbReference>